<keyword evidence="6 8" id="KW-0472">Membrane</keyword>
<gene>
    <name evidence="13" type="ORF">ACFQHR_02225</name>
</gene>
<dbReference type="Gene3D" id="2.40.170.20">
    <property type="entry name" value="TonB-dependent receptor, beta-barrel domain"/>
    <property type="match status" value="1"/>
</dbReference>
<evidence type="ECO:0000259" key="11">
    <source>
        <dbReference type="Pfam" id="PF00593"/>
    </source>
</evidence>
<evidence type="ECO:0000256" key="7">
    <source>
        <dbReference type="ARBA" id="ARBA00023237"/>
    </source>
</evidence>
<evidence type="ECO:0000313" key="14">
    <source>
        <dbReference type="Proteomes" id="UP001596405"/>
    </source>
</evidence>
<keyword evidence="13" id="KW-0675">Receptor</keyword>
<keyword evidence="2 8" id="KW-0813">Transport</keyword>
<comment type="caution">
    <text evidence="13">The sequence shown here is derived from an EMBL/GenBank/DDBJ whole genome shotgun (WGS) entry which is preliminary data.</text>
</comment>
<keyword evidence="3 8" id="KW-1134">Transmembrane beta strand</keyword>
<dbReference type="InterPro" id="IPR012910">
    <property type="entry name" value="Plug_dom"/>
</dbReference>
<dbReference type="PANTHER" id="PTHR30069">
    <property type="entry name" value="TONB-DEPENDENT OUTER MEMBRANE RECEPTOR"/>
    <property type="match status" value="1"/>
</dbReference>
<feature type="domain" description="TonB-dependent receptor plug" evidence="12">
    <location>
        <begin position="142"/>
        <end position="245"/>
    </location>
</feature>
<keyword evidence="7 8" id="KW-0998">Cell outer membrane</keyword>
<dbReference type="RefSeq" id="WP_066620283.1">
    <property type="nucleotide sequence ID" value="NZ_JBHSYQ010000003.1"/>
</dbReference>
<protein>
    <submittedName>
        <fullName evidence="13">TonB-dependent receptor</fullName>
    </submittedName>
</protein>
<evidence type="ECO:0000256" key="6">
    <source>
        <dbReference type="ARBA" id="ARBA00023136"/>
    </source>
</evidence>
<evidence type="ECO:0000256" key="5">
    <source>
        <dbReference type="ARBA" id="ARBA00023077"/>
    </source>
</evidence>
<dbReference type="Gene3D" id="2.170.130.10">
    <property type="entry name" value="TonB-dependent receptor, plug domain"/>
    <property type="match status" value="1"/>
</dbReference>
<evidence type="ECO:0000256" key="1">
    <source>
        <dbReference type="ARBA" id="ARBA00004571"/>
    </source>
</evidence>
<evidence type="ECO:0000256" key="2">
    <source>
        <dbReference type="ARBA" id="ARBA00022448"/>
    </source>
</evidence>
<dbReference type="PROSITE" id="PS52016">
    <property type="entry name" value="TONB_DEPENDENT_REC_3"/>
    <property type="match status" value="1"/>
</dbReference>
<keyword evidence="5 9" id="KW-0798">TonB box</keyword>
<reference evidence="14" key="1">
    <citation type="journal article" date="2019" name="Int. J. Syst. Evol. Microbiol.">
        <title>The Global Catalogue of Microorganisms (GCM) 10K type strain sequencing project: providing services to taxonomists for standard genome sequencing and annotation.</title>
        <authorList>
            <consortium name="The Broad Institute Genomics Platform"/>
            <consortium name="The Broad Institute Genome Sequencing Center for Infectious Disease"/>
            <person name="Wu L."/>
            <person name="Ma J."/>
        </authorList>
    </citation>
    <scope>NUCLEOTIDE SEQUENCE [LARGE SCALE GENOMIC DNA]</scope>
    <source>
        <strain evidence="14">CGMCC 4.7393</strain>
    </source>
</reference>
<keyword evidence="10" id="KW-0732">Signal</keyword>
<feature type="domain" description="TonB-dependent receptor-like beta-barrel" evidence="11">
    <location>
        <begin position="387"/>
        <end position="761"/>
    </location>
</feature>
<dbReference type="Pfam" id="PF00593">
    <property type="entry name" value="TonB_dep_Rec_b-barrel"/>
    <property type="match status" value="1"/>
</dbReference>
<dbReference type="InterPro" id="IPR008969">
    <property type="entry name" value="CarboxyPept-like_regulatory"/>
</dbReference>
<keyword evidence="4 8" id="KW-0812">Transmembrane</keyword>
<dbReference type="EMBL" id="JBHSYQ010000003">
    <property type="protein sequence ID" value="MFC6996418.1"/>
    <property type="molecule type" value="Genomic_DNA"/>
</dbReference>
<dbReference type="InterPro" id="IPR036942">
    <property type="entry name" value="Beta-barrel_TonB_sf"/>
</dbReference>
<dbReference type="Proteomes" id="UP001596405">
    <property type="component" value="Unassembled WGS sequence"/>
</dbReference>
<evidence type="ECO:0000259" key="12">
    <source>
        <dbReference type="Pfam" id="PF07715"/>
    </source>
</evidence>
<comment type="similarity">
    <text evidence="8 9">Belongs to the TonB-dependent receptor family.</text>
</comment>
<evidence type="ECO:0000313" key="13">
    <source>
        <dbReference type="EMBL" id="MFC6996418.1"/>
    </source>
</evidence>
<dbReference type="SUPFAM" id="SSF56935">
    <property type="entry name" value="Porins"/>
    <property type="match status" value="1"/>
</dbReference>
<evidence type="ECO:0000256" key="3">
    <source>
        <dbReference type="ARBA" id="ARBA00022452"/>
    </source>
</evidence>
<dbReference type="Pfam" id="PF07715">
    <property type="entry name" value="Plug"/>
    <property type="match status" value="1"/>
</dbReference>
<dbReference type="InterPro" id="IPR000531">
    <property type="entry name" value="Beta-barrel_TonB"/>
</dbReference>
<organism evidence="13 14">
    <name type="scientific">Rufibacter roseus</name>
    <dbReference type="NCBI Taxonomy" id="1567108"/>
    <lineage>
        <taxon>Bacteria</taxon>
        <taxon>Pseudomonadati</taxon>
        <taxon>Bacteroidota</taxon>
        <taxon>Cytophagia</taxon>
        <taxon>Cytophagales</taxon>
        <taxon>Hymenobacteraceae</taxon>
        <taxon>Rufibacter</taxon>
    </lineage>
</organism>
<evidence type="ECO:0000256" key="4">
    <source>
        <dbReference type="ARBA" id="ARBA00022692"/>
    </source>
</evidence>
<proteinExistence type="inferred from homology"/>
<evidence type="ECO:0000256" key="8">
    <source>
        <dbReference type="PROSITE-ProRule" id="PRU01360"/>
    </source>
</evidence>
<sequence>MRKNFKYIVLLLLCVGFWPTGNSWAQSGPVPPALTEVLSDADCGITLSGTITDHENRSSIVGATVVLEGRENVQHISVSDANGHYHFHDLCPGPYRLEVRYVGYNTERLEKNFRGPEVVNFRLHPDILLLRSVEVRGAKLPEETTQASNELSGRELAQTHGQSLAQSLERLTGLSSLQTGPSIAKPVIHGLHSNRILVMNNGVRHEAQQWGSEHAPEIDPFVANQLTVVKGAAGVRYGADAIGGVILVQPKPLRDSAGIGGELNLVGVSNNRQGVMSAMVEGNTAALPPFSWRLQGSLKKAGNSKAPDYFLDNTGYTERNFSAAAGWRKERYGTEVFFSQFHTKLGVFSASHVGNLTDIKNAIERGEPENPGDFTYAIERPYQLVTHNLLKLNGFRRTGTMGKLSFMYSGQLNRREEYDNHSDANRPELRFSIQTHTGEVLWEHAPFLNLTGSIGASYLYQFNQFSGRFFIPEYDTYTGGLFLIERWQKNRLQLEAGLRYDYRVLEASMLRRNTPQRTGDYDLDNELLTPRHTFQNLTGTLGAIYDFGPHFHIRLNAGSAWRSPTASELYSNGIHHGTGTYEYGNAALGVERGYNFMATVGYVQNKRLNGEVSVYRNYIDNYIYLEPDPEPTLTIRGAFLTARQRQTNATMTGLDLNATYQFTDRLMLESKTSLVRGFNRTANEYLIWIPADRFTNSLRYELDKLGQRGQFSQNFFAVGGTYVARQRFVPDNYLLRDYAMPPAGYFLLHAEAGTTLQVGNHQVEIGLIGRNLLNTSYRDYLNRFRYYADEVGRNITLRVSIPFNL</sequence>
<keyword evidence="14" id="KW-1185">Reference proteome</keyword>
<name>A0ABW2DH87_9BACT</name>
<comment type="subcellular location">
    <subcellularLocation>
        <location evidence="1 8">Cell outer membrane</location>
        <topology evidence="1 8">Multi-pass membrane protein</topology>
    </subcellularLocation>
</comment>
<dbReference type="InterPro" id="IPR037066">
    <property type="entry name" value="Plug_dom_sf"/>
</dbReference>
<feature type="signal peptide" evidence="10">
    <location>
        <begin position="1"/>
        <end position="25"/>
    </location>
</feature>
<evidence type="ECO:0000256" key="9">
    <source>
        <dbReference type="RuleBase" id="RU003357"/>
    </source>
</evidence>
<dbReference type="SUPFAM" id="SSF49464">
    <property type="entry name" value="Carboxypeptidase regulatory domain-like"/>
    <property type="match status" value="1"/>
</dbReference>
<feature type="chain" id="PRO_5046360889" evidence="10">
    <location>
        <begin position="26"/>
        <end position="805"/>
    </location>
</feature>
<dbReference type="InterPro" id="IPR039426">
    <property type="entry name" value="TonB-dep_rcpt-like"/>
</dbReference>
<evidence type="ECO:0000256" key="10">
    <source>
        <dbReference type="SAM" id="SignalP"/>
    </source>
</evidence>
<dbReference type="PANTHER" id="PTHR30069:SF40">
    <property type="entry name" value="TONB-DEPENDENT RECEPTOR NMB0964-RELATED"/>
    <property type="match status" value="1"/>
</dbReference>
<dbReference type="Gene3D" id="2.60.40.1120">
    <property type="entry name" value="Carboxypeptidase-like, regulatory domain"/>
    <property type="match status" value="1"/>
</dbReference>
<accession>A0ABW2DH87</accession>
<dbReference type="Pfam" id="PF13620">
    <property type="entry name" value="CarboxypepD_reg"/>
    <property type="match status" value="1"/>
</dbReference>